<keyword evidence="4" id="KW-0297">G-protein coupled receptor</keyword>
<dbReference type="EMBL" id="CAJNOR010000462">
    <property type="protein sequence ID" value="CAF0921864.1"/>
    <property type="molecule type" value="Genomic_DNA"/>
</dbReference>
<keyword evidence="3 8" id="KW-1133">Transmembrane helix</keyword>
<proteinExistence type="predicted"/>
<evidence type="ECO:0000256" key="3">
    <source>
        <dbReference type="ARBA" id="ARBA00022989"/>
    </source>
</evidence>
<feature type="transmembrane region" description="Helical" evidence="8">
    <location>
        <begin position="95"/>
        <end position="114"/>
    </location>
</feature>
<accession>A0A814AYV0</accession>
<dbReference type="EMBL" id="CAJNOJ010000099">
    <property type="protein sequence ID" value="CAF1106527.1"/>
    <property type="molecule type" value="Genomic_DNA"/>
</dbReference>
<evidence type="ECO:0000313" key="11">
    <source>
        <dbReference type="EMBL" id="CAF1106527.1"/>
    </source>
</evidence>
<protein>
    <recommendedName>
        <fullName evidence="9">G-protein coupled receptors family 1 profile domain-containing protein</fullName>
    </recommendedName>
</protein>
<dbReference type="Proteomes" id="UP000663852">
    <property type="component" value="Unassembled WGS sequence"/>
</dbReference>
<feature type="transmembrane region" description="Helical" evidence="8">
    <location>
        <begin position="253"/>
        <end position="275"/>
    </location>
</feature>
<dbReference type="CDD" id="cd00637">
    <property type="entry name" value="7tm_classA_rhodopsin-like"/>
    <property type="match status" value="1"/>
</dbReference>
<evidence type="ECO:0000313" key="12">
    <source>
        <dbReference type="Proteomes" id="UP000663828"/>
    </source>
</evidence>
<dbReference type="PROSITE" id="PS51257">
    <property type="entry name" value="PROKAR_LIPOPROTEIN"/>
    <property type="match status" value="1"/>
</dbReference>
<keyword evidence="2 8" id="KW-0812">Transmembrane</keyword>
<gene>
    <name evidence="11" type="ORF">EDS130_LOCUS20270</name>
    <name evidence="10" type="ORF">XAT740_LOCUS9082</name>
</gene>
<dbReference type="PANTHER" id="PTHR24240">
    <property type="entry name" value="OPSIN"/>
    <property type="match status" value="1"/>
</dbReference>
<keyword evidence="6" id="KW-0675">Receptor</keyword>
<dbReference type="GO" id="GO:0004930">
    <property type="term" value="F:G protein-coupled receptor activity"/>
    <property type="evidence" value="ECO:0007669"/>
    <property type="project" value="UniProtKB-KW"/>
</dbReference>
<dbReference type="GO" id="GO:0016020">
    <property type="term" value="C:membrane"/>
    <property type="evidence" value="ECO:0007669"/>
    <property type="project" value="UniProtKB-SubCell"/>
</dbReference>
<dbReference type="PROSITE" id="PS50262">
    <property type="entry name" value="G_PROTEIN_RECEP_F1_2"/>
    <property type="match status" value="1"/>
</dbReference>
<feature type="transmembrane region" description="Helical" evidence="8">
    <location>
        <begin position="135"/>
        <end position="154"/>
    </location>
</feature>
<dbReference type="SUPFAM" id="SSF81321">
    <property type="entry name" value="Family A G protein-coupled receptor-like"/>
    <property type="match status" value="1"/>
</dbReference>
<evidence type="ECO:0000256" key="1">
    <source>
        <dbReference type="ARBA" id="ARBA00004141"/>
    </source>
</evidence>
<evidence type="ECO:0000259" key="9">
    <source>
        <dbReference type="PROSITE" id="PS50262"/>
    </source>
</evidence>
<reference evidence="10" key="1">
    <citation type="submission" date="2021-02" db="EMBL/GenBank/DDBJ databases">
        <authorList>
            <person name="Nowell W R."/>
        </authorList>
    </citation>
    <scope>NUCLEOTIDE SEQUENCE</scope>
</reference>
<sequence length="297" mass="34373">MNSSTIRVTEIPVSFAKYYIVIPVTVGCAVIAITVACFILILIISKKNLHTITHMLICNTCVSSILFCIIQCNNYVHLGFILWNTSNLSCQWRAYLAYMSIASVVYSYLVQAISRYFFSILSRKYCWLLTFKTHIILIVTHWLIVIIIPISVFIRKDVVFRPFSLCWIPRRSLYHSAYIYLACYILPIAFIIALYIYIYARIKRRKTILSAIIMVVRQNRDVEVLRNMMILLGIYIAGGAPTVFYFVSEIKLFYTMGVISISLAVVIEKVMTIFIDREIRLIIKQCLPCRKTHVVPM</sequence>
<evidence type="ECO:0000313" key="10">
    <source>
        <dbReference type="EMBL" id="CAF0921864.1"/>
    </source>
</evidence>
<feature type="transmembrane region" description="Helical" evidence="8">
    <location>
        <begin position="177"/>
        <end position="200"/>
    </location>
</feature>
<comment type="caution">
    <text evidence="10">The sequence shown here is derived from an EMBL/GenBank/DDBJ whole genome shotgun (WGS) entry which is preliminary data.</text>
</comment>
<keyword evidence="12" id="KW-1185">Reference proteome</keyword>
<dbReference type="InterPro" id="IPR050125">
    <property type="entry name" value="GPCR_opsins"/>
</dbReference>
<keyword evidence="5 8" id="KW-0472">Membrane</keyword>
<name>A0A814AYV0_ADIRI</name>
<evidence type="ECO:0000256" key="2">
    <source>
        <dbReference type="ARBA" id="ARBA00022692"/>
    </source>
</evidence>
<feature type="transmembrane region" description="Helical" evidence="8">
    <location>
        <begin position="20"/>
        <end position="44"/>
    </location>
</feature>
<keyword evidence="7" id="KW-0807">Transducer</keyword>
<feature type="transmembrane region" description="Helical" evidence="8">
    <location>
        <begin position="224"/>
        <end position="247"/>
    </location>
</feature>
<evidence type="ECO:0000256" key="7">
    <source>
        <dbReference type="ARBA" id="ARBA00023224"/>
    </source>
</evidence>
<evidence type="ECO:0000256" key="5">
    <source>
        <dbReference type="ARBA" id="ARBA00023136"/>
    </source>
</evidence>
<evidence type="ECO:0000256" key="4">
    <source>
        <dbReference type="ARBA" id="ARBA00023040"/>
    </source>
</evidence>
<feature type="domain" description="G-protein coupled receptors family 1 profile" evidence="9">
    <location>
        <begin position="35"/>
        <end position="247"/>
    </location>
</feature>
<dbReference type="Proteomes" id="UP000663828">
    <property type="component" value="Unassembled WGS sequence"/>
</dbReference>
<evidence type="ECO:0000256" key="6">
    <source>
        <dbReference type="ARBA" id="ARBA00023170"/>
    </source>
</evidence>
<dbReference type="InterPro" id="IPR017452">
    <property type="entry name" value="GPCR_Rhodpsn_7TM"/>
</dbReference>
<feature type="transmembrane region" description="Helical" evidence="8">
    <location>
        <begin position="56"/>
        <end position="83"/>
    </location>
</feature>
<dbReference type="Gene3D" id="1.20.1070.10">
    <property type="entry name" value="Rhodopsin 7-helix transmembrane proteins"/>
    <property type="match status" value="1"/>
</dbReference>
<dbReference type="AlphaFoldDB" id="A0A814AYV0"/>
<organism evidence="10 12">
    <name type="scientific">Adineta ricciae</name>
    <name type="common">Rotifer</name>
    <dbReference type="NCBI Taxonomy" id="249248"/>
    <lineage>
        <taxon>Eukaryota</taxon>
        <taxon>Metazoa</taxon>
        <taxon>Spiralia</taxon>
        <taxon>Gnathifera</taxon>
        <taxon>Rotifera</taxon>
        <taxon>Eurotatoria</taxon>
        <taxon>Bdelloidea</taxon>
        <taxon>Adinetida</taxon>
        <taxon>Adinetidae</taxon>
        <taxon>Adineta</taxon>
    </lineage>
</organism>
<evidence type="ECO:0000256" key="8">
    <source>
        <dbReference type="SAM" id="Phobius"/>
    </source>
</evidence>
<comment type="subcellular location">
    <subcellularLocation>
        <location evidence="1">Membrane</location>
        <topology evidence="1">Multi-pass membrane protein</topology>
    </subcellularLocation>
</comment>